<dbReference type="GO" id="GO:0005874">
    <property type="term" value="C:microtubule"/>
    <property type="evidence" value="ECO:0007669"/>
    <property type="project" value="UniProtKB-KW"/>
</dbReference>
<keyword evidence="7" id="KW-0175">Coiled coil</keyword>
<evidence type="ECO:0000256" key="8">
    <source>
        <dbReference type="ARBA" id="ARBA00023175"/>
    </source>
</evidence>
<evidence type="ECO:0000256" key="9">
    <source>
        <dbReference type="ARBA" id="ARBA00023212"/>
    </source>
</evidence>
<proteinExistence type="inferred from homology"/>
<dbReference type="Pfam" id="PF13424">
    <property type="entry name" value="TPR_12"/>
    <property type="match status" value="1"/>
</dbReference>
<name>A0A450ZBU2_9GAMM</name>
<evidence type="ECO:0000256" key="7">
    <source>
        <dbReference type="ARBA" id="ARBA00023054"/>
    </source>
</evidence>
<dbReference type="Pfam" id="PF13374">
    <property type="entry name" value="TPR_10"/>
    <property type="match status" value="1"/>
</dbReference>
<evidence type="ECO:0000313" key="12">
    <source>
        <dbReference type="EMBL" id="VFK51266.1"/>
    </source>
</evidence>
<feature type="repeat" description="TPR" evidence="10">
    <location>
        <begin position="144"/>
        <end position="177"/>
    </location>
</feature>
<keyword evidence="4" id="KW-0493">Microtubule</keyword>
<keyword evidence="5" id="KW-0677">Repeat</keyword>
<sequence>MKMNWIVFALILFFAGCTSVQTPPATDDNADSIKANPIVQEAIRYLRERNGQEPSVEEIANVLNRTTVHYLEKANYAEAERFARRALAFGRQQLGAEYRQTLASLHNLAALYDAQGRYGEAEPLYRRTLETQEKVLGLEHPHTLSSLNNLAMLYQAQGRYGEAEPLYERVLETSEKVLGPEHPQTLVSLNNLAWLYEIQGRHGEAEPLFQRALAGSEKTLGESHPDTLSRQLNFIILEISRGNIEGALMGLRAMDGRLRRFVDAQLDTSLDEKTRRGWLGRRSNFQAVVYNLALQHPSMETRRFASDVLLGWRHLGGEGEALDARLVATSEDPAVGQVVEELAASRSRLSHLMNSREPDPVAIKQGQARLGKREVQLAALSREYRGHLDARQVTWQAVQEKLPLGAALLALRRFLPLDFKTGKWGEAHWLGMLLPARAGAEPRLADLGAVAEISTAVARSRTKGAKAWARQFYASLFGRWDQELAKYDSLYLVPDGALELMPFERFILPDGRYWV</sequence>
<evidence type="ECO:0000256" key="5">
    <source>
        <dbReference type="ARBA" id="ARBA00022737"/>
    </source>
</evidence>
<dbReference type="SMART" id="SM00028">
    <property type="entry name" value="TPR"/>
    <property type="match status" value="4"/>
</dbReference>
<dbReference type="GO" id="GO:0005871">
    <property type="term" value="C:kinesin complex"/>
    <property type="evidence" value="ECO:0007669"/>
    <property type="project" value="InterPro"/>
</dbReference>
<dbReference type="GO" id="GO:0007018">
    <property type="term" value="P:microtubule-based movement"/>
    <property type="evidence" value="ECO:0007669"/>
    <property type="project" value="TreeGrafter"/>
</dbReference>
<dbReference type="PANTHER" id="PTHR45783:SF3">
    <property type="entry name" value="KINESIN LIGHT CHAIN"/>
    <property type="match status" value="1"/>
</dbReference>
<accession>A0A450ZBU2</accession>
<dbReference type="Gene3D" id="1.25.40.10">
    <property type="entry name" value="Tetratricopeptide repeat domain"/>
    <property type="match status" value="1"/>
</dbReference>
<feature type="chain" id="PRO_5019087192" evidence="11">
    <location>
        <begin position="21"/>
        <end position="515"/>
    </location>
</feature>
<dbReference type="EMBL" id="CAADFX010000006">
    <property type="protein sequence ID" value="VFK51266.1"/>
    <property type="molecule type" value="Genomic_DNA"/>
</dbReference>
<feature type="signal peptide" evidence="11">
    <location>
        <begin position="1"/>
        <end position="20"/>
    </location>
</feature>
<organism evidence="12">
    <name type="scientific">Candidatus Kentrum sp. TUN</name>
    <dbReference type="NCBI Taxonomy" id="2126343"/>
    <lineage>
        <taxon>Bacteria</taxon>
        <taxon>Pseudomonadati</taxon>
        <taxon>Pseudomonadota</taxon>
        <taxon>Gammaproteobacteria</taxon>
        <taxon>Candidatus Kentrum</taxon>
    </lineage>
</organism>
<evidence type="ECO:0000256" key="4">
    <source>
        <dbReference type="ARBA" id="ARBA00022701"/>
    </source>
</evidence>
<keyword evidence="8" id="KW-0505">Motor protein</keyword>
<keyword evidence="6 10" id="KW-0802">TPR repeat</keyword>
<dbReference type="GO" id="GO:0005737">
    <property type="term" value="C:cytoplasm"/>
    <property type="evidence" value="ECO:0007669"/>
    <property type="project" value="TreeGrafter"/>
</dbReference>
<evidence type="ECO:0000256" key="6">
    <source>
        <dbReference type="ARBA" id="ARBA00022803"/>
    </source>
</evidence>
<comment type="subcellular location">
    <subcellularLocation>
        <location evidence="1">Cytoplasm</location>
        <location evidence="1">Cytoskeleton</location>
    </subcellularLocation>
</comment>
<keyword evidence="3" id="KW-0963">Cytoplasm</keyword>
<dbReference type="InterPro" id="IPR019734">
    <property type="entry name" value="TPR_rpt"/>
</dbReference>
<keyword evidence="9" id="KW-0206">Cytoskeleton</keyword>
<gene>
    <name evidence="12" type="ORF">BECKTUN1418D_GA0071000_100636</name>
</gene>
<comment type="similarity">
    <text evidence="2">Belongs to the kinesin light chain family.</text>
</comment>
<dbReference type="SUPFAM" id="SSF48452">
    <property type="entry name" value="TPR-like"/>
    <property type="match status" value="1"/>
</dbReference>
<protein>
    <submittedName>
        <fullName evidence="12">Tetratricopeptide repeat-containing protein</fullName>
    </submittedName>
</protein>
<dbReference type="PROSITE" id="PS50005">
    <property type="entry name" value="TPR"/>
    <property type="match status" value="1"/>
</dbReference>
<dbReference type="InterPro" id="IPR011990">
    <property type="entry name" value="TPR-like_helical_dom_sf"/>
</dbReference>
<evidence type="ECO:0000256" key="10">
    <source>
        <dbReference type="PROSITE-ProRule" id="PRU00339"/>
    </source>
</evidence>
<reference evidence="12" key="1">
    <citation type="submission" date="2019-02" db="EMBL/GenBank/DDBJ databases">
        <authorList>
            <person name="Gruber-Vodicka R. H."/>
            <person name="Seah K. B. B."/>
        </authorList>
    </citation>
    <scope>NUCLEOTIDE SEQUENCE</scope>
    <source>
        <strain evidence="12">BECK_BY1</strain>
    </source>
</reference>
<dbReference type="AlphaFoldDB" id="A0A450ZBU2"/>
<dbReference type="PRINTS" id="PR00381">
    <property type="entry name" value="KINESINLIGHT"/>
</dbReference>
<keyword evidence="11" id="KW-0732">Signal</keyword>
<dbReference type="GO" id="GO:0019894">
    <property type="term" value="F:kinesin binding"/>
    <property type="evidence" value="ECO:0007669"/>
    <property type="project" value="TreeGrafter"/>
</dbReference>
<evidence type="ECO:0000256" key="11">
    <source>
        <dbReference type="SAM" id="SignalP"/>
    </source>
</evidence>
<evidence type="ECO:0000256" key="1">
    <source>
        <dbReference type="ARBA" id="ARBA00004245"/>
    </source>
</evidence>
<dbReference type="PROSITE" id="PS51257">
    <property type="entry name" value="PROKAR_LIPOPROTEIN"/>
    <property type="match status" value="1"/>
</dbReference>
<dbReference type="InterPro" id="IPR002151">
    <property type="entry name" value="Kinesin_light"/>
</dbReference>
<evidence type="ECO:0000256" key="3">
    <source>
        <dbReference type="ARBA" id="ARBA00022490"/>
    </source>
</evidence>
<evidence type="ECO:0000256" key="2">
    <source>
        <dbReference type="ARBA" id="ARBA00009622"/>
    </source>
</evidence>
<dbReference type="PANTHER" id="PTHR45783">
    <property type="entry name" value="KINESIN LIGHT CHAIN"/>
    <property type="match status" value="1"/>
</dbReference>